<dbReference type="GO" id="GO:0004439">
    <property type="term" value="F:phosphatidylinositol-4,5-bisphosphate 5-phosphatase activity"/>
    <property type="evidence" value="ECO:0007669"/>
    <property type="project" value="TreeGrafter"/>
</dbReference>
<dbReference type="PANTHER" id="PTHR11200:SF286">
    <property type="entry name" value="5-PHOSPHATASE, PUTATIVE (AFU_ORTHOLOGUE AFUA_5G07600)-RELATED"/>
    <property type="match status" value="1"/>
</dbReference>
<reference evidence="4" key="2">
    <citation type="submission" date="2023-05" db="EMBL/GenBank/DDBJ databases">
        <authorList>
            <consortium name="Lawrence Berkeley National Laboratory"/>
            <person name="Steindorff A."/>
            <person name="Hensen N."/>
            <person name="Bonometti L."/>
            <person name="Westerberg I."/>
            <person name="Brannstrom I.O."/>
            <person name="Guillou S."/>
            <person name="Cros-Aarteil S."/>
            <person name="Calhoun S."/>
            <person name="Haridas S."/>
            <person name="Kuo A."/>
            <person name="Mondo S."/>
            <person name="Pangilinan J."/>
            <person name="Riley R."/>
            <person name="Labutti K."/>
            <person name="Andreopoulos B."/>
            <person name="Lipzen A."/>
            <person name="Chen C."/>
            <person name="Yanf M."/>
            <person name="Daum C."/>
            <person name="Ng V."/>
            <person name="Clum A."/>
            <person name="Ohm R."/>
            <person name="Martin F."/>
            <person name="Silar P."/>
            <person name="Natvig D."/>
            <person name="Lalanne C."/>
            <person name="Gautier V."/>
            <person name="Ament-Velasquez S.L."/>
            <person name="Kruys A."/>
            <person name="Hutchinson M.I."/>
            <person name="Powell A.J."/>
            <person name="Barry K."/>
            <person name="Miller A.N."/>
            <person name="Grigoriev I.V."/>
            <person name="Debuchy R."/>
            <person name="Gladieux P."/>
            <person name="Thoren M.H."/>
            <person name="Johannesson H."/>
        </authorList>
    </citation>
    <scope>NUCLEOTIDE SEQUENCE</scope>
    <source>
        <strain evidence="4">CBS 757.83</strain>
    </source>
</reference>
<feature type="compositionally biased region" description="Basic and acidic residues" evidence="1">
    <location>
        <begin position="218"/>
        <end position="227"/>
    </location>
</feature>
<dbReference type="SUPFAM" id="SSF56219">
    <property type="entry name" value="DNase I-like"/>
    <property type="match status" value="1"/>
</dbReference>
<comment type="caution">
    <text evidence="4">The sequence shown here is derived from an EMBL/GenBank/DDBJ whole genome shotgun (WGS) entry which is preliminary data.</text>
</comment>
<feature type="region of interest" description="Disordered" evidence="1">
    <location>
        <begin position="380"/>
        <end position="402"/>
    </location>
</feature>
<proteinExistence type="predicted"/>
<dbReference type="InterPro" id="IPR000300">
    <property type="entry name" value="IPPc"/>
</dbReference>
<feature type="compositionally biased region" description="Acidic residues" evidence="1">
    <location>
        <begin position="249"/>
        <end position="264"/>
    </location>
</feature>
<name>A0AAN6T316_9PEZI</name>
<sequence>MAPSTLDLFVLTFNCAKNLIDPDIFASHLHAALSQNATGLPDLVVFSLQEVAPLSYSFIGPYFLSPYYARYGEALNLASARVLASVGDGGYVSDSASSSAPDRGSKQQHYTLVRAKNVGMTAILLYARDPASVHKIEEAECGFGAADMGNKGAVGLRVTWGQPSDDGGLEPEKTTELTFVAAHLAAMEWNLKKRNANWRSIVAGLTFANPRAVLPDLPPRDPRRAPTPDRSGAGDLAPLVPLPTGESPEPSEEETEPEEDDVEDTQPLLPTTTTTTTHKDQLSPTDQARLQALSIYKPTSHLFVAGDLNYRIASTAPPPHAAFPSFDPSSEHFYPKFLPQDQLTRERCAGRALHGLSEAEVGFGPTYKFDVLPFSEVVAGQDGGDNNSRKDKKKKKAVNEEAVRRGERVNGVAEVPWRFAGHRWPGWCDRVLYLDVPRWVTTRGKVSGGGGGKDGGKGVGEVKVVVTAYDALPVVATSDHRAVFFRARVPVLREDEMMPPLSSSPSSSLEGVLLLGEGGEEEGIVEDPRLRMPVPVDVHAWERRAAARRKELLVGWSVVIWSTREGAVLLATLLAFGLGTWWLWRMW</sequence>
<feature type="region of interest" description="Disordered" evidence="1">
    <location>
        <begin position="211"/>
        <end position="284"/>
    </location>
</feature>
<feature type="domain" description="Inositol polyphosphate-related phosphatase" evidence="3">
    <location>
        <begin position="4"/>
        <end position="493"/>
    </location>
</feature>
<gene>
    <name evidence="4" type="ORF">N658DRAFT_485588</name>
</gene>
<keyword evidence="2" id="KW-0472">Membrane</keyword>
<feature type="transmembrane region" description="Helical" evidence="2">
    <location>
        <begin position="566"/>
        <end position="584"/>
    </location>
</feature>
<dbReference type="GO" id="GO:0046856">
    <property type="term" value="P:phosphatidylinositol dephosphorylation"/>
    <property type="evidence" value="ECO:0007669"/>
    <property type="project" value="InterPro"/>
</dbReference>
<dbReference type="Pfam" id="PF22669">
    <property type="entry name" value="Exo_endo_phos2"/>
    <property type="match status" value="1"/>
</dbReference>
<dbReference type="SMART" id="SM00128">
    <property type="entry name" value="IPPc"/>
    <property type="match status" value="1"/>
</dbReference>
<keyword evidence="2" id="KW-1133">Transmembrane helix</keyword>
<evidence type="ECO:0000256" key="2">
    <source>
        <dbReference type="SAM" id="Phobius"/>
    </source>
</evidence>
<organism evidence="4 5">
    <name type="scientific">Parathielavia hyrcaniae</name>
    <dbReference type="NCBI Taxonomy" id="113614"/>
    <lineage>
        <taxon>Eukaryota</taxon>
        <taxon>Fungi</taxon>
        <taxon>Dikarya</taxon>
        <taxon>Ascomycota</taxon>
        <taxon>Pezizomycotina</taxon>
        <taxon>Sordariomycetes</taxon>
        <taxon>Sordariomycetidae</taxon>
        <taxon>Sordariales</taxon>
        <taxon>Chaetomiaceae</taxon>
        <taxon>Parathielavia</taxon>
    </lineage>
</organism>
<dbReference type="Gene3D" id="3.60.10.10">
    <property type="entry name" value="Endonuclease/exonuclease/phosphatase"/>
    <property type="match status" value="1"/>
</dbReference>
<keyword evidence="5" id="KW-1185">Reference proteome</keyword>
<dbReference type="InterPro" id="IPR046985">
    <property type="entry name" value="IP5"/>
</dbReference>
<evidence type="ECO:0000313" key="5">
    <source>
        <dbReference type="Proteomes" id="UP001305647"/>
    </source>
</evidence>
<dbReference type="EMBL" id="MU863632">
    <property type="protein sequence ID" value="KAK4102239.1"/>
    <property type="molecule type" value="Genomic_DNA"/>
</dbReference>
<dbReference type="Proteomes" id="UP001305647">
    <property type="component" value="Unassembled WGS sequence"/>
</dbReference>
<keyword evidence="2" id="KW-0812">Transmembrane</keyword>
<dbReference type="PANTHER" id="PTHR11200">
    <property type="entry name" value="INOSITOL 5-PHOSPHATASE"/>
    <property type="match status" value="1"/>
</dbReference>
<dbReference type="InterPro" id="IPR036691">
    <property type="entry name" value="Endo/exonu/phosph_ase_sf"/>
</dbReference>
<evidence type="ECO:0000259" key="3">
    <source>
        <dbReference type="SMART" id="SM00128"/>
    </source>
</evidence>
<accession>A0AAN6T316</accession>
<protein>
    <submittedName>
        <fullName evidence="4">DNase I-like protein</fullName>
    </submittedName>
</protein>
<reference evidence="4" key="1">
    <citation type="journal article" date="2023" name="Mol. Phylogenet. Evol.">
        <title>Genome-scale phylogeny and comparative genomics of the fungal order Sordariales.</title>
        <authorList>
            <person name="Hensen N."/>
            <person name="Bonometti L."/>
            <person name="Westerberg I."/>
            <person name="Brannstrom I.O."/>
            <person name="Guillou S."/>
            <person name="Cros-Aarteil S."/>
            <person name="Calhoun S."/>
            <person name="Haridas S."/>
            <person name="Kuo A."/>
            <person name="Mondo S."/>
            <person name="Pangilinan J."/>
            <person name="Riley R."/>
            <person name="LaButti K."/>
            <person name="Andreopoulos B."/>
            <person name="Lipzen A."/>
            <person name="Chen C."/>
            <person name="Yan M."/>
            <person name="Daum C."/>
            <person name="Ng V."/>
            <person name="Clum A."/>
            <person name="Steindorff A."/>
            <person name="Ohm R.A."/>
            <person name="Martin F."/>
            <person name="Silar P."/>
            <person name="Natvig D.O."/>
            <person name="Lalanne C."/>
            <person name="Gautier V."/>
            <person name="Ament-Velasquez S.L."/>
            <person name="Kruys A."/>
            <person name="Hutchinson M.I."/>
            <person name="Powell A.J."/>
            <person name="Barry K."/>
            <person name="Miller A.N."/>
            <person name="Grigoriev I.V."/>
            <person name="Debuchy R."/>
            <person name="Gladieux P."/>
            <person name="Hiltunen Thoren M."/>
            <person name="Johannesson H."/>
        </authorList>
    </citation>
    <scope>NUCLEOTIDE SEQUENCE</scope>
    <source>
        <strain evidence="4">CBS 757.83</strain>
    </source>
</reference>
<dbReference type="AlphaFoldDB" id="A0AAN6T316"/>
<evidence type="ECO:0000256" key="1">
    <source>
        <dbReference type="SAM" id="MobiDB-lite"/>
    </source>
</evidence>
<evidence type="ECO:0000313" key="4">
    <source>
        <dbReference type="EMBL" id="KAK4102239.1"/>
    </source>
</evidence>